<evidence type="ECO:0000256" key="1">
    <source>
        <dbReference type="SAM" id="MobiDB-lite"/>
    </source>
</evidence>
<dbReference type="EMBL" id="AOJL01000012">
    <property type="protein sequence ID" value="ELZ50662.1"/>
    <property type="molecule type" value="Genomic_DNA"/>
</dbReference>
<dbReference type="InterPro" id="IPR041346">
    <property type="entry name" value="DR2241_Fer4"/>
</dbReference>
<dbReference type="STRING" id="1227466.C464_02178"/>
<dbReference type="AlphaFoldDB" id="M0EUU0"/>
<dbReference type="Pfam" id="PF24039">
    <property type="entry name" value="DUF7348"/>
    <property type="match status" value="1"/>
</dbReference>
<dbReference type="InterPro" id="IPR041181">
    <property type="entry name" value="DR2241_middle"/>
</dbReference>
<feature type="compositionally biased region" description="Low complexity" evidence="1">
    <location>
        <begin position="1"/>
        <end position="15"/>
    </location>
</feature>
<dbReference type="Proteomes" id="UP000011509">
    <property type="component" value="Unassembled WGS sequence"/>
</dbReference>
<evidence type="ECO:0000313" key="6">
    <source>
        <dbReference type="Proteomes" id="UP000011509"/>
    </source>
</evidence>
<keyword evidence="6" id="KW-1185">Reference proteome</keyword>
<dbReference type="PATRIC" id="fig|1227466.3.peg.439"/>
<proteinExistence type="predicted"/>
<dbReference type="Gene3D" id="3.30.70.2320">
    <property type="match status" value="1"/>
</dbReference>
<sequence length="415" mass="46191">MSDPTPAETDAAAAEPADDGDASADDPDAPAVPEIELPSEAFDAVLDALADREPGKPVRFEGFSVARGTEGTDEDLPAGGADEYVLADGDRPTGMTEGDLHEALAERAAAVTDWYVFERVVGEFGPRRAFLRWIEDADGETVATRYAALAEGIERAWGELRVTARVTDRGERRYDVRHVDDAGVLVDDLDVYDDPLDARGLVTFDEKGRYRPLKTALSLAGGWVFPDLSPRDLYETVETIYPATVANWHREREGDLDVTHWRETMERQSGIYGVVKTWDRGEGYEHVNWVAEACCDDSQCLKRREWQYDDETDLDVDGGDGVFPCREPCSVVVSAARKWTRLESEQPRTYEFDLTPSEKEQVEAIIDAVADGRTDEIREADAKEGANRYRTRFLRAKLFDEDGNLGGVPTEPDEE</sequence>
<evidence type="ECO:0000259" key="3">
    <source>
        <dbReference type="Pfam" id="PF18069"/>
    </source>
</evidence>
<dbReference type="Gene3D" id="3.30.1360.190">
    <property type="match status" value="1"/>
</dbReference>
<evidence type="ECO:0000259" key="2">
    <source>
        <dbReference type="Pfam" id="PF18009"/>
    </source>
</evidence>
<dbReference type="Pfam" id="PF18009">
    <property type="entry name" value="Fer4_23"/>
    <property type="match status" value="1"/>
</dbReference>
<feature type="compositionally biased region" description="Acidic residues" evidence="1">
    <location>
        <begin position="16"/>
        <end position="28"/>
    </location>
</feature>
<dbReference type="RefSeq" id="WP_006111851.1">
    <property type="nucleotide sequence ID" value="NZ_AOJL01000012.1"/>
</dbReference>
<evidence type="ECO:0000313" key="5">
    <source>
        <dbReference type="EMBL" id="ELZ50662.1"/>
    </source>
</evidence>
<feature type="domain" description="DR2241 4Fe-4S iron-sulfur cluster binding" evidence="2">
    <location>
        <begin position="253"/>
        <end position="338"/>
    </location>
</feature>
<name>M0EUU0_9EURY</name>
<accession>M0EUU0</accession>
<dbReference type="OrthoDB" id="194676at2157"/>
<feature type="region of interest" description="Disordered" evidence="1">
    <location>
        <begin position="1"/>
        <end position="38"/>
    </location>
</feature>
<feature type="domain" description="DUF7348" evidence="4">
    <location>
        <begin position="39"/>
        <end position="122"/>
    </location>
</feature>
<dbReference type="InterPro" id="IPR055772">
    <property type="entry name" value="DUF7348"/>
</dbReference>
<organism evidence="5 6">
    <name type="scientific">Halorubrum coriense DSM 10284</name>
    <dbReference type="NCBI Taxonomy" id="1227466"/>
    <lineage>
        <taxon>Archaea</taxon>
        <taxon>Methanobacteriati</taxon>
        <taxon>Methanobacteriota</taxon>
        <taxon>Stenosarchaea group</taxon>
        <taxon>Halobacteria</taxon>
        <taxon>Halobacteriales</taxon>
        <taxon>Haloferacaceae</taxon>
        <taxon>Halorubrum</taxon>
    </lineage>
</organism>
<feature type="domain" description="DR2241 stabilising" evidence="3">
    <location>
        <begin position="143"/>
        <end position="252"/>
    </location>
</feature>
<protein>
    <submittedName>
        <fullName evidence="5">Uncharacterized protein</fullName>
    </submittedName>
</protein>
<gene>
    <name evidence="5" type="ORF">C464_02178</name>
</gene>
<comment type="caution">
    <text evidence="5">The sequence shown here is derived from an EMBL/GenBank/DDBJ whole genome shotgun (WGS) entry which is preliminary data.</text>
</comment>
<evidence type="ECO:0000259" key="4">
    <source>
        <dbReference type="Pfam" id="PF24039"/>
    </source>
</evidence>
<dbReference type="Pfam" id="PF18069">
    <property type="entry name" value="DR2241"/>
    <property type="match status" value="1"/>
</dbReference>
<reference evidence="5 6" key="1">
    <citation type="journal article" date="2014" name="PLoS Genet.">
        <title>Phylogenetically driven sequencing of extremely halophilic archaea reveals strategies for static and dynamic osmo-response.</title>
        <authorList>
            <person name="Becker E.A."/>
            <person name="Seitzer P.M."/>
            <person name="Tritt A."/>
            <person name="Larsen D."/>
            <person name="Krusor M."/>
            <person name="Yao A.I."/>
            <person name="Wu D."/>
            <person name="Madern D."/>
            <person name="Eisen J.A."/>
            <person name="Darling A.E."/>
            <person name="Facciotti M.T."/>
        </authorList>
    </citation>
    <scope>NUCLEOTIDE SEQUENCE [LARGE SCALE GENOMIC DNA]</scope>
    <source>
        <strain evidence="5 6">DSM 10284</strain>
    </source>
</reference>